<keyword evidence="17" id="KW-0676">Redox-active center</keyword>
<keyword evidence="14" id="KW-0564">Palmitate</keyword>
<evidence type="ECO:0000256" key="12">
    <source>
        <dbReference type="ARBA" id="ARBA00023128"/>
    </source>
</evidence>
<evidence type="ECO:0000256" key="15">
    <source>
        <dbReference type="ARBA" id="ARBA00023157"/>
    </source>
</evidence>
<dbReference type="InterPro" id="IPR013766">
    <property type="entry name" value="Thioredoxin_domain"/>
</dbReference>
<feature type="domain" description="Thioredoxin" evidence="26">
    <location>
        <begin position="30"/>
        <end position="125"/>
    </location>
</feature>
<gene>
    <name evidence="27" type="ORF">DdX_04166</name>
</gene>
<name>A0AAD4NDT9_9BILA</name>
<evidence type="ECO:0000256" key="23">
    <source>
        <dbReference type="SAM" id="MobiDB-lite"/>
    </source>
</evidence>
<evidence type="ECO:0000256" key="24">
    <source>
        <dbReference type="SAM" id="Phobius"/>
    </source>
</evidence>
<dbReference type="PANTHER" id="PTHR46107">
    <property type="entry name" value="DUMPY: SHORTER THAN WILD-TYPE"/>
    <property type="match status" value="1"/>
</dbReference>
<dbReference type="SUPFAM" id="SSF52833">
    <property type="entry name" value="Thioredoxin-like"/>
    <property type="match status" value="1"/>
</dbReference>
<keyword evidence="28" id="KW-1185">Reference proteome</keyword>
<dbReference type="InterPro" id="IPR052454">
    <property type="entry name" value="TMX_domain-containing"/>
</dbReference>
<protein>
    <recommendedName>
        <fullName evidence="20">Thioredoxin-related transmembrane protein 1</fullName>
    </recommendedName>
    <alternativeName>
        <fullName evidence="22">Protein disulfide-isomerase TMX1</fullName>
    </alternativeName>
    <alternativeName>
        <fullName evidence="21">Thioredoxin domain-containing protein 1</fullName>
    </alternativeName>
</protein>
<evidence type="ECO:0000256" key="20">
    <source>
        <dbReference type="ARBA" id="ARBA00072260"/>
    </source>
</evidence>
<evidence type="ECO:0000256" key="14">
    <source>
        <dbReference type="ARBA" id="ARBA00023139"/>
    </source>
</evidence>
<evidence type="ECO:0000256" key="7">
    <source>
        <dbReference type="ARBA" id="ARBA00022692"/>
    </source>
</evidence>
<sequence>MKHSWKLTPFLLAYVILPVFAATKSKHLITLYEENWKDVLTGEWMLEFHAPWCPACRDLQKAWNSFADWSKDLNINVAEVDVTTNPGLSGRFLVTALPTIYHVKDGVFRQYVGPRDKNDFISFIEDKRWSLLDPVPSYKHPDSAQMGVVAVFFRLSMAVRDLHTHLVENVGIPPWASYTGFAAVTLTLGCILGFIIVCIIDYVFPTGTIARKAEEKKGQKKNQKASNTKKADEKESTSDNENNNNRSAESKNSPEAKKPDNKKNK</sequence>
<evidence type="ECO:0000256" key="9">
    <source>
        <dbReference type="ARBA" id="ARBA00022824"/>
    </source>
</evidence>
<keyword evidence="10" id="KW-0249">Electron transport</keyword>
<evidence type="ECO:0000256" key="22">
    <source>
        <dbReference type="ARBA" id="ARBA00076905"/>
    </source>
</evidence>
<feature type="signal peptide" evidence="25">
    <location>
        <begin position="1"/>
        <end position="21"/>
    </location>
</feature>
<comment type="subunit">
    <text evidence="19">Interacts with ATP2A2.</text>
</comment>
<feature type="compositionally biased region" description="Basic and acidic residues" evidence="23">
    <location>
        <begin position="248"/>
        <end position="265"/>
    </location>
</feature>
<comment type="caution">
    <text evidence="27">The sequence shown here is derived from an EMBL/GenBank/DDBJ whole genome shotgun (WGS) entry which is preliminary data.</text>
</comment>
<feature type="transmembrane region" description="Helical" evidence="24">
    <location>
        <begin position="175"/>
        <end position="204"/>
    </location>
</feature>
<evidence type="ECO:0000256" key="25">
    <source>
        <dbReference type="SAM" id="SignalP"/>
    </source>
</evidence>
<comment type="subcellular location">
    <subcellularLocation>
        <location evidence="1">Endoplasmic reticulum membrane</location>
        <topology evidence="1">Single-pass type I membrane protein</topology>
    </subcellularLocation>
    <subcellularLocation>
        <location evidence="2">Mitochondrion membrane</location>
        <topology evidence="2">Single-pass type I membrane protein</topology>
    </subcellularLocation>
    <subcellularLocation>
        <location evidence="3">Secreted</location>
    </subcellularLocation>
</comment>
<evidence type="ECO:0000256" key="10">
    <source>
        <dbReference type="ARBA" id="ARBA00022982"/>
    </source>
</evidence>
<keyword evidence="11 24" id="KW-1133">Transmembrane helix</keyword>
<dbReference type="Pfam" id="PF00085">
    <property type="entry name" value="Thioredoxin"/>
    <property type="match status" value="1"/>
</dbReference>
<evidence type="ECO:0000256" key="17">
    <source>
        <dbReference type="ARBA" id="ARBA00023284"/>
    </source>
</evidence>
<dbReference type="GO" id="GO:0015036">
    <property type="term" value="F:disulfide oxidoreductase activity"/>
    <property type="evidence" value="ECO:0007669"/>
    <property type="project" value="TreeGrafter"/>
</dbReference>
<evidence type="ECO:0000256" key="4">
    <source>
        <dbReference type="ARBA" id="ARBA00022448"/>
    </source>
</evidence>
<evidence type="ECO:0000256" key="11">
    <source>
        <dbReference type="ARBA" id="ARBA00022989"/>
    </source>
</evidence>
<keyword evidence="18" id="KW-0449">Lipoprotein</keyword>
<dbReference type="Gene3D" id="3.40.30.10">
    <property type="entry name" value="Glutaredoxin"/>
    <property type="match status" value="1"/>
</dbReference>
<evidence type="ECO:0000256" key="1">
    <source>
        <dbReference type="ARBA" id="ARBA00004115"/>
    </source>
</evidence>
<evidence type="ECO:0000256" key="2">
    <source>
        <dbReference type="ARBA" id="ARBA00004583"/>
    </source>
</evidence>
<dbReference type="CDD" id="cd02994">
    <property type="entry name" value="PDI_a_TMX"/>
    <property type="match status" value="1"/>
</dbReference>
<dbReference type="GO" id="GO:0005789">
    <property type="term" value="C:endoplasmic reticulum membrane"/>
    <property type="evidence" value="ECO:0007669"/>
    <property type="project" value="UniProtKB-SubCell"/>
</dbReference>
<evidence type="ECO:0000256" key="21">
    <source>
        <dbReference type="ARBA" id="ARBA00075863"/>
    </source>
</evidence>
<dbReference type="PROSITE" id="PS00194">
    <property type="entry name" value="THIOREDOXIN_1"/>
    <property type="match status" value="1"/>
</dbReference>
<keyword evidence="8 25" id="KW-0732">Signal</keyword>
<feature type="chain" id="PRO_5042112315" description="Thioredoxin-related transmembrane protein 1" evidence="25">
    <location>
        <begin position="22"/>
        <end position="265"/>
    </location>
</feature>
<dbReference type="GO" id="GO:0005576">
    <property type="term" value="C:extracellular region"/>
    <property type="evidence" value="ECO:0007669"/>
    <property type="project" value="UniProtKB-SubCell"/>
</dbReference>
<keyword evidence="12" id="KW-0496">Mitochondrion</keyword>
<dbReference type="EMBL" id="JAKKPZ010000003">
    <property type="protein sequence ID" value="KAI1723980.1"/>
    <property type="molecule type" value="Genomic_DNA"/>
</dbReference>
<evidence type="ECO:0000256" key="13">
    <source>
        <dbReference type="ARBA" id="ARBA00023136"/>
    </source>
</evidence>
<feature type="region of interest" description="Disordered" evidence="23">
    <location>
        <begin position="213"/>
        <end position="265"/>
    </location>
</feature>
<accession>A0AAD4NDT9</accession>
<keyword evidence="13 24" id="KW-0472">Membrane</keyword>
<organism evidence="27 28">
    <name type="scientific">Ditylenchus destructor</name>
    <dbReference type="NCBI Taxonomy" id="166010"/>
    <lineage>
        <taxon>Eukaryota</taxon>
        <taxon>Metazoa</taxon>
        <taxon>Ecdysozoa</taxon>
        <taxon>Nematoda</taxon>
        <taxon>Chromadorea</taxon>
        <taxon>Rhabditida</taxon>
        <taxon>Tylenchina</taxon>
        <taxon>Tylenchomorpha</taxon>
        <taxon>Sphaerularioidea</taxon>
        <taxon>Anguinidae</taxon>
        <taxon>Anguininae</taxon>
        <taxon>Ditylenchus</taxon>
    </lineage>
</organism>
<evidence type="ECO:0000256" key="19">
    <source>
        <dbReference type="ARBA" id="ARBA00062962"/>
    </source>
</evidence>
<evidence type="ECO:0000256" key="5">
    <source>
        <dbReference type="ARBA" id="ARBA00022525"/>
    </source>
</evidence>
<dbReference type="Proteomes" id="UP001201812">
    <property type="component" value="Unassembled WGS sequence"/>
</dbReference>
<keyword evidence="6" id="KW-0597">Phosphoprotein</keyword>
<dbReference type="GO" id="GO:0031966">
    <property type="term" value="C:mitochondrial membrane"/>
    <property type="evidence" value="ECO:0007669"/>
    <property type="project" value="UniProtKB-SubCell"/>
</dbReference>
<evidence type="ECO:0000256" key="16">
    <source>
        <dbReference type="ARBA" id="ARBA00023235"/>
    </source>
</evidence>
<evidence type="ECO:0000259" key="26">
    <source>
        <dbReference type="Pfam" id="PF00085"/>
    </source>
</evidence>
<dbReference type="PANTHER" id="PTHR46107:SF3">
    <property type="entry name" value="THIOREDOXIN DOMAIN-CONTAINING PROTEIN"/>
    <property type="match status" value="1"/>
</dbReference>
<evidence type="ECO:0000256" key="8">
    <source>
        <dbReference type="ARBA" id="ARBA00022729"/>
    </source>
</evidence>
<keyword evidence="16" id="KW-0413">Isomerase</keyword>
<keyword evidence="9" id="KW-0256">Endoplasmic reticulum</keyword>
<dbReference type="InterPro" id="IPR036249">
    <property type="entry name" value="Thioredoxin-like_sf"/>
</dbReference>
<evidence type="ECO:0000256" key="18">
    <source>
        <dbReference type="ARBA" id="ARBA00023288"/>
    </source>
</evidence>
<reference evidence="27" key="1">
    <citation type="submission" date="2022-01" db="EMBL/GenBank/DDBJ databases">
        <title>Genome Sequence Resource for Two Populations of Ditylenchus destructor, the Migratory Endoparasitic Phytonematode.</title>
        <authorList>
            <person name="Zhang H."/>
            <person name="Lin R."/>
            <person name="Xie B."/>
        </authorList>
    </citation>
    <scope>NUCLEOTIDE SEQUENCE</scope>
    <source>
        <strain evidence="27">BazhouSP</strain>
    </source>
</reference>
<dbReference type="GO" id="GO:0003756">
    <property type="term" value="F:protein disulfide isomerase activity"/>
    <property type="evidence" value="ECO:0007669"/>
    <property type="project" value="UniProtKB-ARBA"/>
</dbReference>
<keyword evidence="15" id="KW-1015">Disulfide bond</keyword>
<proteinExistence type="predicted"/>
<dbReference type="InterPro" id="IPR017937">
    <property type="entry name" value="Thioredoxin_CS"/>
</dbReference>
<keyword evidence="5" id="KW-0964">Secreted</keyword>
<keyword evidence="4" id="KW-0813">Transport</keyword>
<dbReference type="FunFam" id="3.40.30.10:FF:000117">
    <property type="entry name" value="thioredoxin-related transmembrane protein 1"/>
    <property type="match status" value="1"/>
</dbReference>
<evidence type="ECO:0000256" key="6">
    <source>
        <dbReference type="ARBA" id="ARBA00022553"/>
    </source>
</evidence>
<evidence type="ECO:0000313" key="27">
    <source>
        <dbReference type="EMBL" id="KAI1723980.1"/>
    </source>
</evidence>
<evidence type="ECO:0000256" key="3">
    <source>
        <dbReference type="ARBA" id="ARBA00004613"/>
    </source>
</evidence>
<evidence type="ECO:0000313" key="28">
    <source>
        <dbReference type="Proteomes" id="UP001201812"/>
    </source>
</evidence>
<keyword evidence="7 24" id="KW-0812">Transmembrane</keyword>
<dbReference type="AlphaFoldDB" id="A0AAD4NDT9"/>